<proteinExistence type="predicted"/>
<feature type="domain" description="HD" evidence="1">
    <location>
        <begin position="236"/>
        <end position="358"/>
    </location>
</feature>
<dbReference type="SUPFAM" id="SSF109604">
    <property type="entry name" value="HD-domain/PDEase-like"/>
    <property type="match status" value="2"/>
</dbReference>
<accession>A0A2K8KZ21</accession>
<organism evidence="3 4">
    <name type="scientific">Mariprofundus aestuarium</name>
    <dbReference type="NCBI Taxonomy" id="1921086"/>
    <lineage>
        <taxon>Bacteria</taxon>
        <taxon>Pseudomonadati</taxon>
        <taxon>Pseudomonadota</taxon>
        <taxon>Candidatius Mariprofundia</taxon>
        <taxon>Mariprofundales</taxon>
        <taxon>Mariprofundaceae</taxon>
        <taxon>Mariprofundus</taxon>
    </lineage>
</organism>
<dbReference type="Gene3D" id="1.10.3210.10">
    <property type="entry name" value="Hypothetical protein af1432"/>
    <property type="match status" value="2"/>
</dbReference>
<dbReference type="SMART" id="SM00471">
    <property type="entry name" value="HDc"/>
    <property type="match status" value="2"/>
</dbReference>
<dbReference type="PANTHER" id="PTHR43155:SF1">
    <property type="entry name" value="3'3'-CGAMP-SPECIFIC PHOSPHODIESTERASE 1"/>
    <property type="match status" value="1"/>
</dbReference>
<dbReference type="PANTHER" id="PTHR43155">
    <property type="entry name" value="CYCLIC DI-GMP PHOSPHODIESTERASE PA4108-RELATED"/>
    <property type="match status" value="1"/>
</dbReference>
<keyword evidence="4" id="KW-1185">Reference proteome</keyword>
<evidence type="ECO:0000259" key="2">
    <source>
        <dbReference type="PROSITE" id="PS51832"/>
    </source>
</evidence>
<gene>
    <name evidence="3" type="ORF">Ga0123461_0319</name>
</gene>
<dbReference type="InterPro" id="IPR003607">
    <property type="entry name" value="HD/PDEase_dom"/>
</dbReference>
<name>A0A2K8KZ21_MARES</name>
<dbReference type="OrthoDB" id="9780948at2"/>
<evidence type="ECO:0000259" key="1">
    <source>
        <dbReference type="PROSITE" id="PS51831"/>
    </source>
</evidence>
<dbReference type="InterPro" id="IPR037522">
    <property type="entry name" value="HD_GYP_dom"/>
</dbReference>
<protein>
    <submittedName>
        <fullName evidence="3">HD domain-containing protein</fullName>
    </submittedName>
</protein>
<sequence>MTTLNINLHELIYSLSDALDLVGVVQIHHGKRVGFMAAECGKHMGLDPKTLDSLFQAAILHDCGVSNTSVHARLAQFEWEQVHGHCEIGAGLLGITPPLAHLSDVILHHHTHWTKLKEMDLPEEAALMANLIFLVDRVDVLSLHAQVKDANILLGMDEINAKIVDKRGSWFNPDLVDAFLEVSSSEAFWLSLEREHVDGYVSEWISHETARPIEFEDVKSLVKIFSHIVDAKSPFTYEHSEGVACLSRYLGEQFEIPDHNCNMLYLAGLLHDIGKLRVPDNVLEKPGKLSNTEFKTIQRHSFDTFNILKRIRGFDDIAQWAGQHHERVDGGGYPYRIKESRLSLEARIVAVADVFQALAQDRPYRPAMTPSQILDILARDAGEGKLDHNVIAMVERNLDTCWIKATLQEETAAYALPA</sequence>
<dbReference type="RefSeq" id="WP_100276739.1">
    <property type="nucleotide sequence ID" value="NZ_CP018799.1"/>
</dbReference>
<dbReference type="CDD" id="cd00077">
    <property type="entry name" value="HDc"/>
    <property type="match status" value="2"/>
</dbReference>
<dbReference type="GO" id="GO:0008081">
    <property type="term" value="F:phosphoric diester hydrolase activity"/>
    <property type="evidence" value="ECO:0007669"/>
    <property type="project" value="UniProtKB-ARBA"/>
</dbReference>
<dbReference type="PROSITE" id="PS51831">
    <property type="entry name" value="HD"/>
    <property type="match status" value="1"/>
</dbReference>
<dbReference type="PROSITE" id="PS51832">
    <property type="entry name" value="HD_GYP"/>
    <property type="match status" value="1"/>
</dbReference>
<evidence type="ECO:0000313" key="4">
    <source>
        <dbReference type="Proteomes" id="UP000231701"/>
    </source>
</evidence>
<dbReference type="KEGG" id="maes:Ga0123461_0319"/>
<feature type="domain" description="HD-GYP" evidence="2">
    <location>
        <begin position="214"/>
        <end position="409"/>
    </location>
</feature>
<reference evidence="3 4" key="1">
    <citation type="submission" date="2016-12" db="EMBL/GenBank/DDBJ databases">
        <title>Isolation and genomic insights into novel planktonic Zetaproteobacteria from stratified waters of the Chesapeake Bay.</title>
        <authorList>
            <person name="McAllister S.M."/>
            <person name="Kato S."/>
            <person name="Chan C.S."/>
            <person name="Chiu B.K."/>
            <person name="Field E.K."/>
        </authorList>
    </citation>
    <scope>NUCLEOTIDE SEQUENCE [LARGE SCALE GENOMIC DNA]</scope>
    <source>
        <strain evidence="3 4">CP-5</strain>
    </source>
</reference>
<dbReference type="Pfam" id="PF13487">
    <property type="entry name" value="HD_5"/>
    <property type="match status" value="1"/>
</dbReference>
<dbReference type="EMBL" id="CP018799">
    <property type="protein sequence ID" value="ATX78771.1"/>
    <property type="molecule type" value="Genomic_DNA"/>
</dbReference>
<dbReference type="InterPro" id="IPR006674">
    <property type="entry name" value="HD_domain"/>
</dbReference>
<evidence type="ECO:0000313" key="3">
    <source>
        <dbReference type="EMBL" id="ATX78771.1"/>
    </source>
</evidence>
<dbReference type="Proteomes" id="UP000231701">
    <property type="component" value="Chromosome"/>
</dbReference>
<dbReference type="AlphaFoldDB" id="A0A2K8KZ21"/>
<dbReference type="Pfam" id="PF01966">
    <property type="entry name" value="HD"/>
    <property type="match status" value="1"/>
</dbReference>